<evidence type="ECO:0000256" key="1">
    <source>
        <dbReference type="ARBA" id="ARBA00004141"/>
    </source>
</evidence>
<evidence type="ECO:0000256" key="3">
    <source>
        <dbReference type="ARBA" id="ARBA00022989"/>
    </source>
</evidence>
<dbReference type="InterPro" id="IPR007829">
    <property type="entry name" value="TM2"/>
</dbReference>
<keyword evidence="4 5" id="KW-0472">Membrane</keyword>
<comment type="subcellular location">
    <subcellularLocation>
        <location evidence="1">Membrane</location>
        <topology evidence="1">Multi-pass membrane protein</topology>
    </subcellularLocation>
</comment>
<feature type="domain" description="TM2" evidence="6">
    <location>
        <begin position="21"/>
        <end position="69"/>
    </location>
</feature>
<evidence type="ECO:0000256" key="2">
    <source>
        <dbReference type="ARBA" id="ARBA00022692"/>
    </source>
</evidence>
<protein>
    <submittedName>
        <fullName evidence="7">TM2 domain-containing membrane protein YozV</fullName>
    </submittedName>
</protein>
<evidence type="ECO:0000256" key="5">
    <source>
        <dbReference type="SAM" id="Phobius"/>
    </source>
</evidence>
<keyword evidence="3 5" id="KW-1133">Transmembrane helix</keyword>
<keyword evidence="2 5" id="KW-0812">Transmembrane</keyword>
<dbReference type="Pfam" id="PF05154">
    <property type="entry name" value="TM2"/>
    <property type="match status" value="1"/>
</dbReference>
<feature type="transmembrane region" description="Helical" evidence="5">
    <location>
        <begin position="21"/>
        <end position="41"/>
    </location>
</feature>
<sequence>MSSTVEQQILIEQRVTNEGPSVVAAYLLWFFLGFVSAHRFYLGRIGSAICQLVLNMLVVGLIWLVIDLFLIPRMVRAKQAELRQRFARQVAPTTSAILTGTGPALRF</sequence>
<evidence type="ECO:0000313" key="8">
    <source>
        <dbReference type="Proteomes" id="UP001231124"/>
    </source>
</evidence>
<dbReference type="Proteomes" id="UP001231124">
    <property type="component" value="Unassembled WGS sequence"/>
</dbReference>
<gene>
    <name evidence="7" type="ORF">QO012_000649</name>
</gene>
<comment type="caution">
    <text evidence="7">The sequence shown here is derived from an EMBL/GenBank/DDBJ whole genome shotgun (WGS) entry which is preliminary data.</text>
</comment>
<name>A0ABU0HV02_9HYPH</name>
<reference evidence="7 8" key="1">
    <citation type="submission" date="2023-07" db="EMBL/GenBank/DDBJ databases">
        <title>Genomic Encyclopedia of Type Strains, Phase IV (KMG-IV): sequencing the most valuable type-strain genomes for metagenomic binning, comparative biology and taxonomic classification.</title>
        <authorList>
            <person name="Goeker M."/>
        </authorList>
    </citation>
    <scope>NUCLEOTIDE SEQUENCE [LARGE SCALE GENOMIC DNA]</scope>
    <source>
        <strain evidence="7 8">DSM 19013</strain>
    </source>
</reference>
<dbReference type="InterPro" id="IPR050932">
    <property type="entry name" value="TM2D1-3-like"/>
</dbReference>
<accession>A0ABU0HV02</accession>
<evidence type="ECO:0000259" key="6">
    <source>
        <dbReference type="Pfam" id="PF05154"/>
    </source>
</evidence>
<proteinExistence type="predicted"/>
<dbReference type="RefSeq" id="WP_238204081.1">
    <property type="nucleotide sequence ID" value="NZ_BPQE01000017.1"/>
</dbReference>
<organism evidence="7 8">
    <name type="scientific">Methylobacterium aerolatum</name>
    <dbReference type="NCBI Taxonomy" id="418708"/>
    <lineage>
        <taxon>Bacteria</taxon>
        <taxon>Pseudomonadati</taxon>
        <taxon>Pseudomonadota</taxon>
        <taxon>Alphaproteobacteria</taxon>
        <taxon>Hyphomicrobiales</taxon>
        <taxon>Methylobacteriaceae</taxon>
        <taxon>Methylobacterium</taxon>
    </lineage>
</organism>
<dbReference type="PANTHER" id="PTHR21016:SF25">
    <property type="entry name" value="TM2 DOMAIN-CONTAINING PROTEIN DDB_G0277895-RELATED"/>
    <property type="match status" value="1"/>
</dbReference>
<evidence type="ECO:0000313" key="7">
    <source>
        <dbReference type="EMBL" id="MDQ0446160.1"/>
    </source>
</evidence>
<dbReference type="PANTHER" id="PTHR21016">
    <property type="entry name" value="BETA-AMYLOID BINDING PROTEIN-RELATED"/>
    <property type="match status" value="1"/>
</dbReference>
<evidence type="ECO:0000256" key="4">
    <source>
        <dbReference type="ARBA" id="ARBA00023136"/>
    </source>
</evidence>
<dbReference type="EMBL" id="JAUSVP010000002">
    <property type="protein sequence ID" value="MDQ0446160.1"/>
    <property type="molecule type" value="Genomic_DNA"/>
</dbReference>
<keyword evidence="8" id="KW-1185">Reference proteome</keyword>
<feature type="transmembrane region" description="Helical" evidence="5">
    <location>
        <begin position="53"/>
        <end position="75"/>
    </location>
</feature>